<dbReference type="EMBL" id="JBIMZQ010000003">
    <property type="protein sequence ID" value="KAL3672543.1"/>
    <property type="molecule type" value="Genomic_DNA"/>
</dbReference>
<dbReference type="AlphaFoldDB" id="A0ABD3G058"/>
<proteinExistence type="predicted"/>
<comment type="catalytic activity">
    <reaction evidence="6">
        <text>2 R'C(R)SH + O2 = R'C(R)S-S(R)CR' + H2O2</text>
        <dbReference type="Rhea" id="RHEA:17357"/>
        <dbReference type="ChEBI" id="CHEBI:15379"/>
        <dbReference type="ChEBI" id="CHEBI:16240"/>
        <dbReference type="ChEBI" id="CHEBI:16520"/>
        <dbReference type="ChEBI" id="CHEBI:17412"/>
        <dbReference type="EC" id="1.8.3.2"/>
    </reaction>
</comment>
<evidence type="ECO:0000256" key="5">
    <source>
        <dbReference type="ARBA" id="ARBA00023157"/>
    </source>
</evidence>
<evidence type="ECO:0000256" key="6">
    <source>
        <dbReference type="RuleBase" id="RU371123"/>
    </source>
</evidence>
<evidence type="ECO:0000259" key="7">
    <source>
        <dbReference type="PROSITE" id="PS51324"/>
    </source>
</evidence>
<sequence>MGLAYPENPSKEYQKKTRAFIETFVLLFPCPPCAEDFQKEVAKVASQTELSLWLCEQHNLVSKKLNKPTFKCTMENLKERWWTGAPGCNE</sequence>
<dbReference type="Gene3D" id="1.20.120.310">
    <property type="entry name" value="ERV/ALR sulfhydryl oxidase domain"/>
    <property type="match status" value="1"/>
</dbReference>
<dbReference type="InterPro" id="IPR036774">
    <property type="entry name" value="ERV/ALR_sulphydryl_oxid_sf"/>
</dbReference>
<dbReference type="SUPFAM" id="SSF69000">
    <property type="entry name" value="FAD-dependent thiol oxidase"/>
    <property type="match status" value="1"/>
</dbReference>
<dbReference type="InterPro" id="IPR017905">
    <property type="entry name" value="ERV/ALR_sulphydryl_oxidase"/>
</dbReference>
<evidence type="ECO:0000256" key="4">
    <source>
        <dbReference type="ARBA" id="ARBA00023002"/>
    </source>
</evidence>
<evidence type="ECO:0000313" key="8">
    <source>
        <dbReference type="EMBL" id="KAL3672543.1"/>
    </source>
</evidence>
<keyword evidence="5" id="KW-1015">Disulfide bond</keyword>
<dbReference type="PANTHER" id="PTHR12645">
    <property type="entry name" value="ALR/ERV"/>
    <property type="match status" value="1"/>
</dbReference>
<dbReference type="PROSITE" id="PS51324">
    <property type="entry name" value="ERV_ALR"/>
    <property type="match status" value="1"/>
</dbReference>
<keyword evidence="2 6" id="KW-0285">Flavoprotein</keyword>
<feature type="domain" description="ERV/ALR sulfhydryl oxidase" evidence="7">
    <location>
        <begin position="1"/>
        <end position="81"/>
    </location>
</feature>
<protein>
    <recommendedName>
        <fullName evidence="6">Sulfhydryl oxidase</fullName>
        <ecNumber evidence="6">1.8.3.2</ecNumber>
    </recommendedName>
</protein>
<dbReference type="EC" id="1.8.3.2" evidence="6"/>
<reference evidence="8 9" key="1">
    <citation type="submission" date="2024-09" db="EMBL/GenBank/DDBJ databases">
        <title>Genome sequencing and assembly of Phytophthora oleae, isolate VK10A, causative agent of rot of olive drupes.</title>
        <authorList>
            <person name="Conti Taguali S."/>
            <person name="Riolo M."/>
            <person name="La Spada F."/>
            <person name="Cacciola S.O."/>
            <person name="Dionisio G."/>
        </authorList>
    </citation>
    <scope>NUCLEOTIDE SEQUENCE [LARGE SCALE GENOMIC DNA]</scope>
    <source>
        <strain evidence="8 9">VK10A</strain>
    </source>
</reference>
<dbReference type="GO" id="GO:0016972">
    <property type="term" value="F:thiol oxidase activity"/>
    <property type="evidence" value="ECO:0007669"/>
    <property type="project" value="UniProtKB-EC"/>
</dbReference>
<evidence type="ECO:0000313" key="9">
    <source>
        <dbReference type="Proteomes" id="UP001632037"/>
    </source>
</evidence>
<gene>
    <name evidence="8" type="ORF">V7S43_001840</name>
</gene>
<evidence type="ECO:0000256" key="1">
    <source>
        <dbReference type="ARBA" id="ARBA00001974"/>
    </source>
</evidence>
<dbReference type="Pfam" id="PF04777">
    <property type="entry name" value="Evr1_Alr"/>
    <property type="match status" value="1"/>
</dbReference>
<keyword evidence="9" id="KW-1185">Reference proteome</keyword>
<keyword evidence="3 6" id="KW-0274">FAD</keyword>
<accession>A0ABD3G058</accession>
<comment type="caution">
    <text evidence="8">The sequence shown here is derived from an EMBL/GenBank/DDBJ whole genome shotgun (WGS) entry which is preliminary data.</text>
</comment>
<keyword evidence="4 6" id="KW-0560">Oxidoreductase</keyword>
<comment type="cofactor">
    <cofactor evidence="1 6">
        <name>FAD</name>
        <dbReference type="ChEBI" id="CHEBI:57692"/>
    </cofactor>
</comment>
<name>A0ABD3G058_9STRA</name>
<evidence type="ECO:0000256" key="3">
    <source>
        <dbReference type="ARBA" id="ARBA00022827"/>
    </source>
</evidence>
<dbReference type="Proteomes" id="UP001632037">
    <property type="component" value="Unassembled WGS sequence"/>
</dbReference>
<dbReference type="PANTHER" id="PTHR12645:SF0">
    <property type="entry name" value="FAD-LINKED SULFHYDRYL OXIDASE ALR"/>
    <property type="match status" value="1"/>
</dbReference>
<dbReference type="InterPro" id="IPR039799">
    <property type="entry name" value="ALR/ERV"/>
</dbReference>
<evidence type="ECO:0000256" key="2">
    <source>
        <dbReference type="ARBA" id="ARBA00022630"/>
    </source>
</evidence>
<organism evidence="8 9">
    <name type="scientific">Phytophthora oleae</name>
    <dbReference type="NCBI Taxonomy" id="2107226"/>
    <lineage>
        <taxon>Eukaryota</taxon>
        <taxon>Sar</taxon>
        <taxon>Stramenopiles</taxon>
        <taxon>Oomycota</taxon>
        <taxon>Peronosporomycetes</taxon>
        <taxon>Peronosporales</taxon>
        <taxon>Peronosporaceae</taxon>
        <taxon>Phytophthora</taxon>
    </lineage>
</organism>